<protein>
    <recommendedName>
        <fullName evidence="2">Cilia- and flagella-associated protein 126</fullName>
    </recommendedName>
</protein>
<dbReference type="InterPro" id="IPR038797">
    <property type="entry name" value="Fltp"/>
</dbReference>
<dbReference type="AlphaFoldDB" id="A0A8J1U179"/>
<feature type="region of interest" description="Disordered" evidence="3">
    <location>
        <begin position="150"/>
        <end position="213"/>
    </location>
</feature>
<gene>
    <name evidence="4" type="ORF">OFUS_LOCUS21147</name>
</gene>
<dbReference type="CDD" id="cd23705">
    <property type="entry name" value="Flattop"/>
    <property type="match status" value="1"/>
</dbReference>
<proteinExistence type="inferred from homology"/>
<keyword evidence="5" id="KW-1185">Reference proteome</keyword>
<evidence type="ECO:0000313" key="5">
    <source>
        <dbReference type="Proteomes" id="UP000749559"/>
    </source>
</evidence>
<evidence type="ECO:0000256" key="2">
    <source>
        <dbReference type="ARBA" id="ARBA00033306"/>
    </source>
</evidence>
<dbReference type="PANTHER" id="PTHR34639">
    <property type="entry name" value="PROTEIN FLATTOP"/>
    <property type="match status" value="1"/>
</dbReference>
<dbReference type="Pfam" id="PF22611">
    <property type="entry name" value="CFAP126"/>
    <property type="match status" value="1"/>
</dbReference>
<dbReference type="GO" id="GO:0044782">
    <property type="term" value="P:cilium organization"/>
    <property type="evidence" value="ECO:0007669"/>
    <property type="project" value="TreeGrafter"/>
</dbReference>
<feature type="region of interest" description="Disordered" evidence="3">
    <location>
        <begin position="1"/>
        <end position="35"/>
    </location>
</feature>
<feature type="compositionally biased region" description="Basic and acidic residues" evidence="3">
    <location>
        <begin position="10"/>
        <end position="33"/>
    </location>
</feature>
<comment type="similarity">
    <text evidence="1">Belongs to the Flattop family.</text>
</comment>
<reference evidence="4" key="1">
    <citation type="submission" date="2022-03" db="EMBL/GenBank/DDBJ databases">
        <authorList>
            <person name="Martin C."/>
        </authorList>
    </citation>
    <scope>NUCLEOTIDE SEQUENCE</scope>
</reference>
<organism evidence="4 5">
    <name type="scientific">Owenia fusiformis</name>
    <name type="common">Polychaete worm</name>
    <dbReference type="NCBI Taxonomy" id="6347"/>
    <lineage>
        <taxon>Eukaryota</taxon>
        <taxon>Metazoa</taxon>
        <taxon>Spiralia</taxon>
        <taxon>Lophotrochozoa</taxon>
        <taxon>Annelida</taxon>
        <taxon>Polychaeta</taxon>
        <taxon>Sedentaria</taxon>
        <taxon>Canalipalpata</taxon>
        <taxon>Sabellida</taxon>
        <taxon>Oweniida</taxon>
        <taxon>Oweniidae</taxon>
        <taxon>Owenia</taxon>
    </lineage>
</organism>
<dbReference type="EMBL" id="CAIIXF020000010">
    <property type="protein sequence ID" value="CAH1796772.1"/>
    <property type="molecule type" value="Genomic_DNA"/>
</dbReference>
<accession>A0A8J1U179</accession>
<evidence type="ECO:0000256" key="3">
    <source>
        <dbReference type="SAM" id="MobiDB-lite"/>
    </source>
</evidence>
<name>A0A8J1U179_OWEFU</name>
<dbReference type="OrthoDB" id="521617at2759"/>
<dbReference type="Proteomes" id="UP000749559">
    <property type="component" value="Unassembled WGS sequence"/>
</dbReference>
<evidence type="ECO:0000256" key="1">
    <source>
        <dbReference type="ARBA" id="ARBA00009887"/>
    </source>
</evidence>
<comment type="caution">
    <text evidence="4">The sequence shown here is derived from an EMBL/GenBank/DDBJ whole genome shotgun (WGS) entry which is preliminary data.</text>
</comment>
<sequence>MSQHFSANQYEKEFDSKRLQNWEDPKISQERPRSLQGFTEIIANDRGHIVYDPKRSKGNPWGDHVGTWDMPIKIPGQRGMNATARSADAQRIQYAIRREGDETLSGWNKNMKPKASGQGKTIAERVLGIDESDMYHTDIDRMHPQRTVQEPISMPDKGTQYTKTDVLKTPSPQPECGRQISPLGSPSDVKPMQAHPGPSPQEMMERQTPIKMS</sequence>
<evidence type="ECO:0000313" key="4">
    <source>
        <dbReference type="EMBL" id="CAH1796772.1"/>
    </source>
</evidence>
<dbReference type="GO" id="GO:0036064">
    <property type="term" value="C:ciliary basal body"/>
    <property type="evidence" value="ECO:0007669"/>
    <property type="project" value="TreeGrafter"/>
</dbReference>
<dbReference type="PANTHER" id="PTHR34639:SF1">
    <property type="entry name" value="PROTEIN FLATTOP"/>
    <property type="match status" value="1"/>
</dbReference>